<dbReference type="Proteomes" id="UP001283361">
    <property type="component" value="Unassembled WGS sequence"/>
</dbReference>
<evidence type="ECO:0000313" key="17">
    <source>
        <dbReference type="Proteomes" id="UP001283361"/>
    </source>
</evidence>
<dbReference type="GO" id="GO:0003906">
    <property type="term" value="F:DNA-(apurinic or apyrimidinic site) endonuclease activity"/>
    <property type="evidence" value="ECO:0007669"/>
    <property type="project" value="TreeGrafter"/>
</dbReference>
<dbReference type="GO" id="GO:0008311">
    <property type="term" value="F:double-stranded DNA 3'-5' DNA exonuclease activity"/>
    <property type="evidence" value="ECO:0007669"/>
    <property type="project" value="UniProtKB-EC"/>
</dbReference>
<dbReference type="InterPro" id="IPR036691">
    <property type="entry name" value="Endo/exonu/phosph_ase_sf"/>
</dbReference>
<feature type="site" description="Important for catalytic activity" evidence="11">
    <location>
        <position position="321"/>
    </location>
</feature>
<evidence type="ECO:0000256" key="8">
    <source>
        <dbReference type="ARBA" id="ARBA00023242"/>
    </source>
</evidence>
<organism evidence="16 17">
    <name type="scientific">Elysia crispata</name>
    <name type="common">lettuce slug</name>
    <dbReference type="NCBI Taxonomy" id="231223"/>
    <lineage>
        <taxon>Eukaryota</taxon>
        <taxon>Metazoa</taxon>
        <taxon>Spiralia</taxon>
        <taxon>Lophotrochozoa</taxon>
        <taxon>Mollusca</taxon>
        <taxon>Gastropoda</taxon>
        <taxon>Heterobranchia</taxon>
        <taxon>Euthyneura</taxon>
        <taxon>Panpulmonata</taxon>
        <taxon>Sacoglossa</taxon>
        <taxon>Placobranchoidea</taxon>
        <taxon>Plakobranchidae</taxon>
        <taxon>Elysia</taxon>
    </lineage>
</organism>
<evidence type="ECO:0000256" key="14">
    <source>
        <dbReference type="SAM" id="MobiDB-lite"/>
    </source>
</evidence>
<keyword evidence="8" id="KW-0539">Nucleus</keyword>
<dbReference type="InterPro" id="IPR004808">
    <property type="entry name" value="AP_endonuc_1"/>
</dbReference>
<dbReference type="PROSITE" id="PS51999">
    <property type="entry name" value="ZF_GRF"/>
    <property type="match status" value="1"/>
</dbReference>
<dbReference type="PROSITE" id="PS51435">
    <property type="entry name" value="AP_NUCLEASE_F1_4"/>
    <property type="match status" value="1"/>
</dbReference>
<gene>
    <name evidence="16" type="ORF">RRG08_050704</name>
</gene>
<dbReference type="SUPFAM" id="SSF56219">
    <property type="entry name" value="DNase I-like"/>
    <property type="match status" value="1"/>
</dbReference>
<evidence type="ECO:0000256" key="11">
    <source>
        <dbReference type="PIRSR" id="PIRSR604808-3"/>
    </source>
</evidence>
<keyword evidence="6" id="KW-0862">Zinc</keyword>
<keyword evidence="13" id="KW-0234">DNA repair</keyword>
<dbReference type="PROSITE" id="PS00726">
    <property type="entry name" value="AP_NUCLEASE_F1_1"/>
    <property type="match status" value="1"/>
</dbReference>
<dbReference type="Pfam" id="PF06839">
    <property type="entry name" value="Zn_ribbon_GRF"/>
    <property type="match status" value="1"/>
</dbReference>
<feature type="region of interest" description="Disordered" evidence="14">
    <location>
        <begin position="255"/>
        <end position="278"/>
    </location>
</feature>
<comment type="caution">
    <text evidence="16">The sequence shown here is derived from an EMBL/GenBank/DDBJ whole genome shotgun (WGS) entry which is preliminary data.</text>
</comment>
<feature type="binding site" evidence="10">
    <location>
        <position position="7"/>
    </location>
    <ligand>
        <name>Mg(2+)</name>
        <dbReference type="ChEBI" id="CHEBI:18420"/>
        <label>1</label>
    </ligand>
</feature>
<dbReference type="GO" id="GO:0005634">
    <property type="term" value="C:nucleus"/>
    <property type="evidence" value="ECO:0007669"/>
    <property type="project" value="TreeGrafter"/>
</dbReference>
<keyword evidence="10" id="KW-0464">Manganese</keyword>
<dbReference type="GO" id="GO:0008270">
    <property type="term" value="F:zinc ion binding"/>
    <property type="evidence" value="ECO:0007669"/>
    <property type="project" value="UniProtKB-KW"/>
</dbReference>
<feature type="site" description="Interaction with DNA substrate" evidence="11">
    <location>
        <position position="347"/>
    </location>
</feature>
<feature type="binding site" evidence="10">
    <location>
        <position position="187"/>
    </location>
    <ligand>
        <name>Mg(2+)</name>
        <dbReference type="ChEBI" id="CHEBI:18420"/>
        <label>1</label>
    </ligand>
</feature>
<dbReference type="EMBL" id="JAWDGP010002692">
    <property type="protein sequence ID" value="KAK3780740.1"/>
    <property type="molecule type" value="Genomic_DNA"/>
</dbReference>
<evidence type="ECO:0000256" key="13">
    <source>
        <dbReference type="RuleBase" id="RU362131"/>
    </source>
</evidence>
<evidence type="ECO:0000256" key="5">
    <source>
        <dbReference type="ARBA" id="ARBA00022801"/>
    </source>
</evidence>
<reference evidence="16" key="1">
    <citation type="journal article" date="2023" name="G3 (Bethesda)">
        <title>A reference genome for the long-term kleptoplast-retaining sea slug Elysia crispata morphotype clarki.</title>
        <authorList>
            <person name="Eastman K.E."/>
            <person name="Pendleton A.L."/>
            <person name="Shaikh M.A."/>
            <person name="Suttiyut T."/>
            <person name="Ogas R."/>
            <person name="Tomko P."/>
            <person name="Gavelis G."/>
            <person name="Widhalm J.R."/>
            <person name="Wisecaver J.H."/>
        </authorList>
    </citation>
    <scope>NUCLEOTIDE SEQUENCE</scope>
    <source>
        <strain evidence="16">ECLA1</strain>
    </source>
</reference>
<accession>A0AAE1A3Y7</accession>
<feature type="binding site" evidence="10">
    <location>
        <position position="347"/>
    </location>
    <ligand>
        <name>Mg(2+)</name>
        <dbReference type="ChEBI" id="CHEBI:18420"/>
        <label>1</label>
    </ligand>
</feature>
<keyword evidence="5" id="KW-0378">Hydrolase</keyword>
<feature type="binding site" evidence="10">
    <location>
        <position position="36"/>
    </location>
    <ligand>
        <name>Mg(2+)</name>
        <dbReference type="ChEBI" id="CHEBI:18420"/>
        <label>1</label>
    </ligand>
</feature>
<feature type="active site" description="Proton acceptor" evidence="9">
    <location>
        <position position="347"/>
    </location>
</feature>
<evidence type="ECO:0000256" key="4">
    <source>
        <dbReference type="ARBA" id="ARBA00022771"/>
    </source>
</evidence>
<dbReference type="GO" id="GO:0003677">
    <property type="term" value="F:DNA binding"/>
    <property type="evidence" value="ECO:0007669"/>
    <property type="project" value="InterPro"/>
</dbReference>
<evidence type="ECO:0000256" key="2">
    <source>
        <dbReference type="ARBA" id="ARBA00007092"/>
    </source>
</evidence>
<comment type="similarity">
    <text evidence="2 13">Belongs to the DNA repair enzymes AP/ExoA family.</text>
</comment>
<dbReference type="PANTHER" id="PTHR22748:SF4">
    <property type="entry name" value="DNA-(APURINIC OR APYRIMIDINIC SITE) ENDONUCLEASE 2"/>
    <property type="match status" value="1"/>
</dbReference>
<feature type="compositionally biased region" description="Low complexity" evidence="14">
    <location>
        <begin position="401"/>
        <end position="410"/>
    </location>
</feature>
<sequence>MKILTWNINGIRAVTGKTGVKKMLDSLDADVVCLQETKVTRDMLDEPTAIVEDYESYFSFSRKRTGYSGTANYCSRRCIPVRAEEGLTGRLQVDEETSIGCLGNMDAYSEKDLEALDAEGRCVITQHRLRLKSGVEKEVAIINVYVPRAGDRPERLEYKLRFLTLLRSRAQALLREDIHVIILGDLNLTHTAKDNCDPKSDADFLRRSSRVWMNNLLRPCERDPNILSSHPDLEAVALSEEEDLRSDHMVGDLKETQSLHATGKKDGKVKGPKSNGESNRLEEALLFSDVYRYLHPDDTTGYTNWDTSTDARKSNYGRRLDYILVDTGLADHVTDCRIMTEVEGSDHCPVVVTLDCQPLSCPNASPPYLCSKLMPEFRGQQQKLSSFFTKKVVSKKANTDSSSSQNSSSSRQEDKEATTIANEPAQLKKATSVPISSSSSPKKSNLKRGKSVAGIGGSNLGAPLLKKNKQTGTKQASLTSFFGLKANSSINLNSDPLASSNSFVKCAPNRVPSQGGDVICVQVQDPVTSNNFDELPSNYDKVQSVSLSKNNEQKDGHVKTTLPSVSSLENKKTSNSSQSWKSLLCGPAPPPLCPGHNEPCVLKTVRKNGPNKNKQFYSCPRPDGPPGNSQFRCNFFQWLHDRQKKKT</sequence>
<feature type="compositionally biased region" description="Low complexity" evidence="14">
    <location>
        <begin position="428"/>
        <end position="443"/>
    </location>
</feature>
<feature type="domain" description="GRF-type" evidence="15">
    <location>
        <begin position="593"/>
        <end position="642"/>
    </location>
</feature>
<evidence type="ECO:0000256" key="3">
    <source>
        <dbReference type="ARBA" id="ARBA00022723"/>
    </source>
</evidence>
<feature type="active site" description="Proton donor/acceptor" evidence="9">
    <location>
        <position position="185"/>
    </location>
</feature>
<feature type="binding site" evidence="10">
    <location>
        <position position="346"/>
    </location>
    <ligand>
        <name>Mg(2+)</name>
        <dbReference type="ChEBI" id="CHEBI:18420"/>
        <label>1</label>
    </ligand>
</feature>
<evidence type="ECO:0000256" key="9">
    <source>
        <dbReference type="PIRSR" id="PIRSR604808-1"/>
    </source>
</evidence>
<comment type="cofactor">
    <cofactor evidence="10 13">
        <name>Mg(2+)</name>
        <dbReference type="ChEBI" id="CHEBI:18420"/>
    </cofactor>
    <cofactor evidence="10 13">
        <name>Mn(2+)</name>
        <dbReference type="ChEBI" id="CHEBI:29035"/>
    </cofactor>
    <text evidence="10 13">Probably binds two magnesium or manganese ions per subunit.</text>
</comment>
<evidence type="ECO:0000256" key="10">
    <source>
        <dbReference type="PIRSR" id="PIRSR604808-2"/>
    </source>
</evidence>
<feature type="region of interest" description="Disordered" evidence="14">
    <location>
        <begin position="398"/>
        <end position="468"/>
    </location>
</feature>
<feature type="active site" evidence="9">
    <location>
        <position position="145"/>
    </location>
</feature>
<keyword evidence="4 12" id="KW-0863">Zinc-finger</keyword>
<dbReference type="InterPro" id="IPR020847">
    <property type="entry name" value="AP_endonuclease_F1_BS"/>
</dbReference>
<feature type="compositionally biased region" description="Basic and acidic residues" evidence="14">
    <location>
        <begin position="255"/>
        <end position="269"/>
    </location>
</feature>
<dbReference type="Pfam" id="PF03372">
    <property type="entry name" value="Exo_endo_phos"/>
    <property type="match status" value="1"/>
</dbReference>
<evidence type="ECO:0000256" key="1">
    <source>
        <dbReference type="ARBA" id="ARBA00000493"/>
    </source>
</evidence>
<comment type="catalytic activity">
    <reaction evidence="1">
        <text>Exonucleolytic cleavage in the 3'- to 5'-direction to yield nucleoside 5'-phosphates.</text>
        <dbReference type="EC" id="3.1.11.2"/>
    </reaction>
</comment>
<feature type="binding site" evidence="10">
    <location>
        <position position="185"/>
    </location>
    <ligand>
        <name>Mg(2+)</name>
        <dbReference type="ChEBI" id="CHEBI:18420"/>
        <label>1</label>
    </ligand>
</feature>
<dbReference type="AlphaFoldDB" id="A0AAE1A3Y7"/>
<dbReference type="Gene3D" id="3.60.10.10">
    <property type="entry name" value="Endonuclease/exonuclease/phosphatase"/>
    <property type="match status" value="1"/>
</dbReference>
<evidence type="ECO:0000256" key="7">
    <source>
        <dbReference type="ARBA" id="ARBA00022842"/>
    </source>
</evidence>
<protein>
    <recommendedName>
        <fullName evidence="13">DNA-(apurinic or apyrimidinic site) endonuclease</fullName>
        <ecNumber evidence="13">3.1.-.-</ecNumber>
    </recommendedName>
</protein>
<keyword evidence="13" id="KW-0227">DNA damage</keyword>
<evidence type="ECO:0000256" key="12">
    <source>
        <dbReference type="PROSITE-ProRule" id="PRU01343"/>
    </source>
</evidence>
<dbReference type="EC" id="3.1.-.-" evidence="13"/>
<dbReference type="NCBIfam" id="TIGR00633">
    <property type="entry name" value="xth"/>
    <property type="match status" value="1"/>
</dbReference>
<dbReference type="GO" id="GO:0006284">
    <property type="term" value="P:base-excision repair"/>
    <property type="evidence" value="ECO:0007669"/>
    <property type="project" value="TreeGrafter"/>
</dbReference>
<evidence type="ECO:0000259" key="15">
    <source>
        <dbReference type="PROSITE" id="PS51999"/>
    </source>
</evidence>
<dbReference type="GO" id="GO:0008081">
    <property type="term" value="F:phosphoric diester hydrolase activity"/>
    <property type="evidence" value="ECO:0007669"/>
    <property type="project" value="TreeGrafter"/>
</dbReference>
<keyword evidence="7 10" id="KW-0460">Magnesium</keyword>
<name>A0AAE1A3Y7_9GAST</name>
<evidence type="ECO:0000313" key="16">
    <source>
        <dbReference type="EMBL" id="KAK3780740.1"/>
    </source>
</evidence>
<evidence type="ECO:0000256" key="6">
    <source>
        <dbReference type="ARBA" id="ARBA00022833"/>
    </source>
</evidence>
<proteinExistence type="inferred from homology"/>
<keyword evidence="3 10" id="KW-0479">Metal-binding</keyword>
<dbReference type="InterPro" id="IPR010666">
    <property type="entry name" value="Znf_GRF"/>
</dbReference>
<dbReference type="PANTHER" id="PTHR22748">
    <property type="entry name" value="AP ENDONUCLEASE"/>
    <property type="match status" value="1"/>
</dbReference>
<keyword evidence="17" id="KW-1185">Reference proteome</keyword>
<dbReference type="InterPro" id="IPR005135">
    <property type="entry name" value="Endo/exonuclease/phosphatase"/>
</dbReference>
<feature type="site" description="Transition state stabilizer" evidence="11">
    <location>
        <position position="187"/>
    </location>
</feature>